<dbReference type="EMBL" id="KB293746">
    <property type="protein sequence ID" value="ELU15580.1"/>
    <property type="molecule type" value="Genomic_DNA"/>
</dbReference>
<name>R7VIN7_CAPTE</name>
<dbReference type="AlphaFoldDB" id="R7VIN7"/>
<feature type="signal peptide" evidence="2">
    <location>
        <begin position="1"/>
        <end position="18"/>
    </location>
</feature>
<dbReference type="Gene3D" id="3.80.10.10">
    <property type="entry name" value="Ribonuclease Inhibitor"/>
    <property type="match status" value="1"/>
</dbReference>
<dbReference type="EMBL" id="AMQN01004538">
    <property type="status" value="NOT_ANNOTATED_CDS"/>
    <property type="molecule type" value="Genomic_DNA"/>
</dbReference>
<reference evidence="3 5" key="2">
    <citation type="journal article" date="2013" name="Nature">
        <title>Insights into bilaterian evolution from three spiralian genomes.</title>
        <authorList>
            <person name="Simakov O."/>
            <person name="Marletaz F."/>
            <person name="Cho S.J."/>
            <person name="Edsinger-Gonzales E."/>
            <person name="Havlak P."/>
            <person name="Hellsten U."/>
            <person name="Kuo D.H."/>
            <person name="Larsson T."/>
            <person name="Lv J."/>
            <person name="Arendt D."/>
            <person name="Savage R."/>
            <person name="Osoegawa K."/>
            <person name="de Jong P."/>
            <person name="Grimwood J."/>
            <person name="Chapman J.A."/>
            <person name="Shapiro H."/>
            <person name="Aerts A."/>
            <person name="Otillar R.P."/>
            <person name="Terry A.Y."/>
            <person name="Boore J.L."/>
            <person name="Grigoriev I.V."/>
            <person name="Lindberg D.R."/>
            <person name="Seaver E.C."/>
            <person name="Weisblat D.A."/>
            <person name="Putnam N.H."/>
            <person name="Rokhsar D.S."/>
        </authorList>
    </citation>
    <scope>NUCLEOTIDE SEQUENCE</scope>
    <source>
        <strain evidence="3 5">I ESC-2004</strain>
    </source>
</reference>
<evidence type="ECO:0000313" key="3">
    <source>
        <dbReference type="EMBL" id="ELU15580.1"/>
    </source>
</evidence>
<reference evidence="4" key="3">
    <citation type="submission" date="2015-06" db="UniProtKB">
        <authorList>
            <consortium name="EnsemblMetazoa"/>
        </authorList>
    </citation>
    <scope>IDENTIFICATION</scope>
</reference>
<accession>R7VIN7</accession>
<keyword evidence="1" id="KW-0472">Membrane</keyword>
<dbReference type="SUPFAM" id="SSF52058">
    <property type="entry name" value="L domain-like"/>
    <property type="match status" value="1"/>
</dbReference>
<evidence type="ECO:0008006" key="6">
    <source>
        <dbReference type="Google" id="ProtNLM"/>
    </source>
</evidence>
<keyword evidence="2" id="KW-0732">Signal</keyword>
<dbReference type="Proteomes" id="UP000014760">
    <property type="component" value="Unassembled WGS sequence"/>
</dbReference>
<protein>
    <recommendedName>
        <fullName evidence="6">SRCR domain-containing protein</fullName>
    </recommendedName>
</protein>
<evidence type="ECO:0000256" key="1">
    <source>
        <dbReference type="SAM" id="Phobius"/>
    </source>
</evidence>
<dbReference type="InterPro" id="IPR026906">
    <property type="entry name" value="LRR_5"/>
</dbReference>
<organism evidence="3">
    <name type="scientific">Capitella teleta</name>
    <name type="common">Polychaete worm</name>
    <dbReference type="NCBI Taxonomy" id="283909"/>
    <lineage>
        <taxon>Eukaryota</taxon>
        <taxon>Metazoa</taxon>
        <taxon>Spiralia</taxon>
        <taxon>Lophotrochozoa</taxon>
        <taxon>Annelida</taxon>
        <taxon>Polychaeta</taxon>
        <taxon>Sedentaria</taxon>
        <taxon>Scolecida</taxon>
        <taxon>Capitellidae</taxon>
        <taxon>Capitella</taxon>
    </lineage>
</organism>
<reference evidence="5" key="1">
    <citation type="submission" date="2012-12" db="EMBL/GenBank/DDBJ databases">
        <authorList>
            <person name="Hellsten U."/>
            <person name="Grimwood J."/>
            <person name="Chapman J.A."/>
            <person name="Shapiro H."/>
            <person name="Aerts A."/>
            <person name="Otillar R.P."/>
            <person name="Terry A.Y."/>
            <person name="Boore J.L."/>
            <person name="Simakov O."/>
            <person name="Marletaz F."/>
            <person name="Cho S.-J."/>
            <person name="Edsinger-Gonzales E."/>
            <person name="Havlak P."/>
            <person name="Kuo D.-H."/>
            <person name="Larsson T."/>
            <person name="Lv J."/>
            <person name="Arendt D."/>
            <person name="Savage R."/>
            <person name="Osoegawa K."/>
            <person name="de Jong P."/>
            <person name="Lindberg D.R."/>
            <person name="Seaver E.C."/>
            <person name="Weisblat D.A."/>
            <person name="Putnam N.H."/>
            <person name="Grigoriev I.V."/>
            <person name="Rokhsar D.S."/>
        </authorList>
    </citation>
    <scope>NUCLEOTIDE SEQUENCE</scope>
    <source>
        <strain evidence="5">I ESC-2004</strain>
    </source>
</reference>
<sequence length="276" mass="30539">MKSLLAVLAVVTLNGATCTRLNGKFIEEGIRLLDIGSFNQHHHMDRMTLTGGHISAIELNSVTTVNVSHISFVNCTIGTINSYAFDDIINLQAISFICSTIGEIKPFAFSGTTAQVLVMESCTIDVMYNFAFERLEVEHFKIFDCGVTGCMGSSTFSAMSSKLDDVQVTGNDFVVPPNLNGERRAVGKEYYLKCTNGWSVIESQVWIYYLRHCICALCIASFFLVLLTVFVSRKACVGRWTTRALGVPISPVNAQVCDVKEYRRILGDHLQARCDC</sequence>
<gene>
    <name evidence="3" type="ORF">CAPTEDRAFT_189443</name>
</gene>
<proteinExistence type="predicted"/>
<feature type="chain" id="PRO_5008789084" description="SRCR domain-containing protein" evidence="2">
    <location>
        <begin position="19"/>
        <end position="276"/>
    </location>
</feature>
<evidence type="ECO:0000313" key="5">
    <source>
        <dbReference type="Proteomes" id="UP000014760"/>
    </source>
</evidence>
<dbReference type="Pfam" id="PF13306">
    <property type="entry name" value="LRR_5"/>
    <property type="match status" value="1"/>
</dbReference>
<dbReference type="HOGENOM" id="CLU_1009160_0_0_1"/>
<dbReference type="EnsemblMetazoa" id="CapteT189443">
    <property type="protein sequence ID" value="CapteP189443"/>
    <property type="gene ID" value="CapteG189443"/>
</dbReference>
<keyword evidence="1" id="KW-0812">Transmembrane</keyword>
<dbReference type="InterPro" id="IPR032675">
    <property type="entry name" value="LRR_dom_sf"/>
</dbReference>
<keyword evidence="1" id="KW-1133">Transmembrane helix</keyword>
<feature type="transmembrane region" description="Helical" evidence="1">
    <location>
        <begin position="206"/>
        <end position="231"/>
    </location>
</feature>
<evidence type="ECO:0000313" key="4">
    <source>
        <dbReference type="EnsemblMetazoa" id="CapteP189443"/>
    </source>
</evidence>
<evidence type="ECO:0000256" key="2">
    <source>
        <dbReference type="SAM" id="SignalP"/>
    </source>
</evidence>
<keyword evidence="5" id="KW-1185">Reference proteome</keyword>